<reference evidence="2" key="1">
    <citation type="journal article" date="2019" name="Environ. Microbiol.">
        <title>Fungal ecological strategies reflected in gene transcription - a case study of two litter decomposers.</title>
        <authorList>
            <person name="Barbi F."/>
            <person name="Kohler A."/>
            <person name="Barry K."/>
            <person name="Baskaran P."/>
            <person name="Daum C."/>
            <person name="Fauchery L."/>
            <person name="Ihrmark K."/>
            <person name="Kuo A."/>
            <person name="LaButti K."/>
            <person name="Lipzen A."/>
            <person name="Morin E."/>
            <person name="Grigoriev I.V."/>
            <person name="Henrissat B."/>
            <person name="Lindahl B."/>
            <person name="Martin F."/>
        </authorList>
    </citation>
    <scope>NUCLEOTIDE SEQUENCE</scope>
    <source>
        <strain evidence="2">JB14</strain>
    </source>
</reference>
<evidence type="ECO:0000256" key="1">
    <source>
        <dbReference type="SAM" id="MobiDB-lite"/>
    </source>
</evidence>
<dbReference type="Proteomes" id="UP000799118">
    <property type="component" value="Unassembled WGS sequence"/>
</dbReference>
<proteinExistence type="predicted"/>
<organism evidence="2 3">
    <name type="scientific">Gymnopus androsaceus JB14</name>
    <dbReference type="NCBI Taxonomy" id="1447944"/>
    <lineage>
        <taxon>Eukaryota</taxon>
        <taxon>Fungi</taxon>
        <taxon>Dikarya</taxon>
        <taxon>Basidiomycota</taxon>
        <taxon>Agaricomycotina</taxon>
        <taxon>Agaricomycetes</taxon>
        <taxon>Agaricomycetidae</taxon>
        <taxon>Agaricales</taxon>
        <taxon>Marasmiineae</taxon>
        <taxon>Omphalotaceae</taxon>
        <taxon>Gymnopus</taxon>
    </lineage>
</organism>
<feature type="region of interest" description="Disordered" evidence="1">
    <location>
        <begin position="1"/>
        <end position="53"/>
    </location>
</feature>
<sequence length="187" mass="21325">MSTRSEVGNSSPRMDQQPADLTSLTNEERSSQKLELTKATRNTPVGDDTPMHALQTPEIYSVHARCATRNPPSDASAFKGARAVHREKRNEKEPDERIKWKNTCLKEETHVEAEKRFGEVEKARLEQKKVKIATQTKETELKVEAERQLFLMNDNFGDELSVNVAGIPASETRYSLDMIDYIYELEI</sequence>
<evidence type="ECO:0000313" key="2">
    <source>
        <dbReference type="EMBL" id="KAE9384012.1"/>
    </source>
</evidence>
<feature type="compositionally biased region" description="Polar residues" evidence="1">
    <location>
        <begin position="1"/>
        <end position="25"/>
    </location>
</feature>
<gene>
    <name evidence="2" type="ORF">BT96DRAFT_950867</name>
</gene>
<dbReference type="EMBL" id="ML770252">
    <property type="protein sequence ID" value="KAE9384012.1"/>
    <property type="molecule type" value="Genomic_DNA"/>
</dbReference>
<dbReference type="AlphaFoldDB" id="A0A6A4GEP3"/>
<accession>A0A6A4GEP3</accession>
<keyword evidence="3" id="KW-1185">Reference proteome</keyword>
<feature type="compositionally biased region" description="Basic and acidic residues" evidence="1">
    <location>
        <begin position="26"/>
        <end position="38"/>
    </location>
</feature>
<name>A0A6A4GEP3_9AGAR</name>
<protein>
    <submittedName>
        <fullName evidence="2">Uncharacterized protein</fullName>
    </submittedName>
</protein>
<evidence type="ECO:0000313" key="3">
    <source>
        <dbReference type="Proteomes" id="UP000799118"/>
    </source>
</evidence>